<dbReference type="SMART" id="SM00822">
    <property type="entry name" value="PKS_KR"/>
    <property type="match status" value="1"/>
</dbReference>
<dbReference type="PRINTS" id="PR00081">
    <property type="entry name" value="GDHRDH"/>
</dbReference>
<keyword evidence="2" id="KW-0560">Oxidoreductase</keyword>
<name>A0ABY5DSX9_9ACTN</name>
<protein>
    <submittedName>
        <fullName evidence="5">SDR family NAD(P)-dependent oxidoreductase</fullName>
    </submittedName>
</protein>
<dbReference type="Gene3D" id="3.40.50.720">
    <property type="entry name" value="NAD(P)-binding Rossmann-like Domain"/>
    <property type="match status" value="1"/>
</dbReference>
<feature type="domain" description="Ketoreductase" evidence="4">
    <location>
        <begin position="10"/>
        <end position="192"/>
    </location>
</feature>
<dbReference type="EMBL" id="CP098502">
    <property type="protein sequence ID" value="UTI64699.1"/>
    <property type="molecule type" value="Genomic_DNA"/>
</dbReference>
<evidence type="ECO:0000256" key="3">
    <source>
        <dbReference type="RuleBase" id="RU000363"/>
    </source>
</evidence>
<evidence type="ECO:0000259" key="4">
    <source>
        <dbReference type="SMART" id="SM00822"/>
    </source>
</evidence>
<accession>A0ABY5DSX9</accession>
<keyword evidence="6" id="KW-1185">Reference proteome</keyword>
<dbReference type="InterPro" id="IPR057326">
    <property type="entry name" value="KR_dom"/>
</dbReference>
<dbReference type="PRINTS" id="PR00080">
    <property type="entry name" value="SDRFAMILY"/>
</dbReference>
<reference evidence="5 6" key="1">
    <citation type="submission" date="2022-06" db="EMBL/GenBank/DDBJ databases">
        <title>Paraconexibacter antarcticus.</title>
        <authorList>
            <person name="Kim C.S."/>
        </authorList>
    </citation>
    <scope>NUCLEOTIDE SEQUENCE [LARGE SCALE GENOMIC DNA]</scope>
    <source>
        <strain evidence="5 6">02-257</strain>
    </source>
</reference>
<dbReference type="PROSITE" id="PS00061">
    <property type="entry name" value="ADH_SHORT"/>
    <property type="match status" value="1"/>
</dbReference>
<proteinExistence type="inferred from homology"/>
<dbReference type="PANTHER" id="PTHR44196">
    <property type="entry name" value="DEHYDROGENASE/REDUCTASE SDR FAMILY MEMBER 7B"/>
    <property type="match status" value="1"/>
</dbReference>
<evidence type="ECO:0000256" key="1">
    <source>
        <dbReference type="ARBA" id="ARBA00006484"/>
    </source>
</evidence>
<sequence length="276" mass="29592">MSSPTQVDGRVAIITGAGSGIGRALARNLAARGCPLVLSDVNEAGLLETAETLSVPVLTKVMDVSDRWAHQQLAAEVQEWAAAPIALVINNAGVALSQTVADQSTEDVEWVMNINFWGVVHGTQAYLPILTAQDSGAIINISSLFGIIAFPTQSAYNASKFAVRGYTESLRHELHGTGVRAICVHPGGIRTNIVNNGRHHVDNLGRRDDGAALKKDFEKIARTTPAKAAETIMRGVDKGHDRVLIGADAKAMDLLQRVAPTNYFGVIRRAQRVVMR</sequence>
<dbReference type="InterPro" id="IPR020904">
    <property type="entry name" value="Sc_DH/Rdtase_CS"/>
</dbReference>
<dbReference type="Pfam" id="PF00106">
    <property type="entry name" value="adh_short"/>
    <property type="match status" value="1"/>
</dbReference>
<dbReference type="PANTHER" id="PTHR44196:SF1">
    <property type="entry name" value="DEHYDROGENASE_REDUCTASE SDR FAMILY MEMBER 7B"/>
    <property type="match status" value="1"/>
</dbReference>
<dbReference type="SUPFAM" id="SSF51735">
    <property type="entry name" value="NAD(P)-binding Rossmann-fold domains"/>
    <property type="match status" value="1"/>
</dbReference>
<gene>
    <name evidence="5" type="ORF">NBH00_00475</name>
</gene>
<comment type="similarity">
    <text evidence="1 3">Belongs to the short-chain dehydrogenases/reductases (SDR) family.</text>
</comment>
<dbReference type="InterPro" id="IPR002347">
    <property type="entry name" value="SDR_fam"/>
</dbReference>
<dbReference type="InterPro" id="IPR036291">
    <property type="entry name" value="NAD(P)-bd_dom_sf"/>
</dbReference>
<organism evidence="5 6">
    <name type="scientific">Paraconexibacter antarcticus</name>
    <dbReference type="NCBI Taxonomy" id="2949664"/>
    <lineage>
        <taxon>Bacteria</taxon>
        <taxon>Bacillati</taxon>
        <taxon>Actinomycetota</taxon>
        <taxon>Thermoleophilia</taxon>
        <taxon>Solirubrobacterales</taxon>
        <taxon>Paraconexibacteraceae</taxon>
        <taxon>Paraconexibacter</taxon>
    </lineage>
</organism>
<evidence type="ECO:0000313" key="5">
    <source>
        <dbReference type="EMBL" id="UTI64699.1"/>
    </source>
</evidence>
<evidence type="ECO:0000313" key="6">
    <source>
        <dbReference type="Proteomes" id="UP001056035"/>
    </source>
</evidence>
<dbReference type="RefSeq" id="WP_254571398.1">
    <property type="nucleotide sequence ID" value="NZ_CP098502.1"/>
</dbReference>
<evidence type="ECO:0000256" key="2">
    <source>
        <dbReference type="ARBA" id="ARBA00023002"/>
    </source>
</evidence>
<dbReference type="Proteomes" id="UP001056035">
    <property type="component" value="Chromosome"/>
</dbReference>